<comment type="caution">
    <text evidence="1">The sequence shown here is derived from an EMBL/GenBank/DDBJ whole genome shotgun (WGS) entry which is preliminary data.</text>
</comment>
<name>A0ACB7SWC7_HYAAI</name>
<accession>A0ACB7SWC7</accession>
<protein>
    <submittedName>
        <fullName evidence="1">Uncharacterized protein</fullName>
    </submittedName>
</protein>
<dbReference type="Proteomes" id="UP000821845">
    <property type="component" value="Chromosome 2"/>
</dbReference>
<gene>
    <name evidence="1" type="ORF">HPB50_007037</name>
</gene>
<organism evidence="1 2">
    <name type="scientific">Hyalomma asiaticum</name>
    <name type="common">Tick</name>
    <dbReference type="NCBI Taxonomy" id="266040"/>
    <lineage>
        <taxon>Eukaryota</taxon>
        <taxon>Metazoa</taxon>
        <taxon>Ecdysozoa</taxon>
        <taxon>Arthropoda</taxon>
        <taxon>Chelicerata</taxon>
        <taxon>Arachnida</taxon>
        <taxon>Acari</taxon>
        <taxon>Parasitiformes</taxon>
        <taxon>Ixodida</taxon>
        <taxon>Ixodoidea</taxon>
        <taxon>Ixodidae</taxon>
        <taxon>Hyalomminae</taxon>
        <taxon>Hyalomma</taxon>
    </lineage>
</organism>
<evidence type="ECO:0000313" key="2">
    <source>
        <dbReference type="Proteomes" id="UP000821845"/>
    </source>
</evidence>
<sequence length="60" mass="6671">MTSVVFPHVKVTECFPRVFLAQAVFEVTYLLVSLHLPASRPPVPVPMQLVGKREFTDGGM</sequence>
<dbReference type="EMBL" id="CM023482">
    <property type="protein sequence ID" value="KAH6938118.1"/>
    <property type="molecule type" value="Genomic_DNA"/>
</dbReference>
<keyword evidence="2" id="KW-1185">Reference proteome</keyword>
<reference evidence="1" key="1">
    <citation type="submission" date="2020-05" db="EMBL/GenBank/DDBJ databases">
        <title>Large-scale comparative analyses of tick genomes elucidate their genetic diversity and vector capacities.</title>
        <authorList>
            <person name="Jia N."/>
            <person name="Wang J."/>
            <person name="Shi W."/>
            <person name="Du L."/>
            <person name="Sun Y."/>
            <person name="Zhan W."/>
            <person name="Jiang J."/>
            <person name="Wang Q."/>
            <person name="Zhang B."/>
            <person name="Ji P."/>
            <person name="Sakyi L.B."/>
            <person name="Cui X."/>
            <person name="Yuan T."/>
            <person name="Jiang B."/>
            <person name="Yang W."/>
            <person name="Lam T.T.-Y."/>
            <person name="Chang Q."/>
            <person name="Ding S."/>
            <person name="Wang X."/>
            <person name="Zhu J."/>
            <person name="Ruan X."/>
            <person name="Zhao L."/>
            <person name="Wei J."/>
            <person name="Que T."/>
            <person name="Du C."/>
            <person name="Cheng J."/>
            <person name="Dai P."/>
            <person name="Han X."/>
            <person name="Huang E."/>
            <person name="Gao Y."/>
            <person name="Liu J."/>
            <person name="Shao H."/>
            <person name="Ye R."/>
            <person name="Li L."/>
            <person name="Wei W."/>
            <person name="Wang X."/>
            <person name="Wang C."/>
            <person name="Yang T."/>
            <person name="Huo Q."/>
            <person name="Li W."/>
            <person name="Guo W."/>
            <person name="Chen H."/>
            <person name="Zhou L."/>
            <person name="Ni X."/>
            <person name="Tian J."/>
            <person name="Zhou Y."/>
            <person name="Sheng Y."/>
            <person name="Liu T."/>
            <person name="Pan Y."/>
            <person name="Xia L."/>
            <person name="Li J."/>
            <person name="Zhao F."/>
            <person name="Cao W."/>
        </authorList>
    </citation>
    <scope>NUCLEOTIDE SEQUENCE</scope>
    <source>
        <strain evidence="1">Hyas-2018</strain>
    </source>
</reference>
<evidence type="ECO:0000313" key="1">
    <source>
        <dbReference type="EMBL" id="KAH6938118.1"/>
    </source>
</evidence>
<proteinExistence type="predicted"/>